<dbReference type="SUPFAM" id="SSF53756">
    <property type="entry name" value="UDP-Glycosyltransferase/glycogen phosphorylase"/>
    <property type="match status" value="1"/>
</dbReference>
<proteinExistence type="predicted"/>
<dbReference type="AlphaFoldDB" id="A0A9X4MNE0"/>
<dbReference type="Proteomes" id="UP001152879">
    <property type="component" value="Unassembled WGS sequence"/>
</dbReference>
<evidence type="ECO:0000313" key="3">
    <source>
        <dbReference type="Proteomes" id="UP001152879"/>
    </source>
</evidence>
<gene>
    <name evidence="2" type="ORF">NOL15_07590</name>
</gene>
<reference evidence="2" key="1">
    <citation type="submission" date="2022-07" db="EMBL/GenBank/DDBJ databases">
        <title>Whole Genome Sequencing of Streptococcus suis.</title>
        <authorList>
            <person name="Dai X."/>
            <person name="Huang J."/>
            <person name="Wang L."/>
        </authorList>
    </citation>
    <scope>NUCLEOTIDE SEQUENCE</scope>
    <source>
        <strain evidence="2">SFB2</strain>
    </source>
</reference>
<dbReference type="InterPro" id="IPR050194">
    <property type="entry name" value="Glycosyltransferase_grp1"/>
</dbReference>
<evidence type="ECO:0000259" key="1">
    <source>
        <dbReference type="Pfam" id="PF00534"/>
    </source>
</evidence>
<dbReference type="Pfam" id="PF00534">
    <property type="entry name" value="Glycos_transf_1"/>
    <property type="match status" value="1"/>
</dbReference>
<dbReference type="GO" id="GO:0016757">
    <property type="term" value="F:glycosyltransferase activity"/>
    <property type="evidence" value="ECO:0007669"/>
    <property type="project" value="InterPro"/>
</dbReference>
<dbReference type="Gene3D" id="3.40.50.2000">
    <property type="entry name" value="Glycogen Phosphorylase B"/>
    <property type="match status" value="2"/>
</dbReference>
<dbReference type="EMBL" id="JANFML010000023">
    <property type="protein sequence ID" value="MDG4512700.1"/>
    <property type="molecule type" value="Genomic_DNA"/>
</dbReference>
<comment type="caution">
    <text evidence="2">The sequence shown here is derived from an EMBL/GenBank/DDBJ whole genome shotgun (WGS) entry which is preliminary data.</text>
</comment>
<dbReference type="PANTHER" id="PTHR45947">
    <property type="entry name" value="SULFOQUINOVOSYL TRANSFERASE SQD2"/>
    <property type="match status" value="1"/>
</dbReference>
<evidence type="ECO:0000313" key="2">
    <source>
        <dbReference type="EMBL" id="MDG4512700.1"/>
    </source>
</evidence>
<dbReference type="InterPro" id="IPR001296">
    <property type="entry name" value="Glyco_trans_1"/>
</dbReference>
<protein>
    <submittedName>
        <fullName evidence="2">Glycosyltransferase</fullName>
    </submittedName>
</protein>
<organism evidence="2 3">
    <name type="scientific">Streptococcus suis</name>
    <dbReference type="NCBI Taxonomy" id="1307"/>
    <lineage>
        <taxon>Bacteria</taxon>
        <taxon>Bacillati</taxon>
        <taxon>Bacillota</taxon>
        <taxon>Bacilli</taxon>
        <taxon>Lactobacillales</taxon>
        <taxon>Streptococcaceae</taxon>
        <taxon>Streptococcus</taxon>
    </lineage>
</organism>
<accession>A0A9X4MNE0</accession>
<name>A0A9X4MNE0_STRSU</name>
<sequence length="377" mass="43422">MKIIYISNFMNHHVKAIADELFLILGNNFLFVETKQVKSEESLKGSRSSDFLNLPYLYSLHNESYNIMSEDKLYSLLKECDVVIQGDANDKYIKDSLKKNRLIFRISEHILKGSKWDFLRTMKYFIRNYKLRNKNSFLLCASSHAAMDMKKSKSFIGKSFKWGYFPTVFDDGFPDFSGKISTILWAGRMIDWKHPEYILYTAEILRSEHISAVINVVGDGPLLNNIKREIELAGLKEYVTFKGKLTANEVQYEMKTSDIFIFTSDIAEGWGAVLNESMGNSCIPIANMLAGSTNYLIEDNINGFVYDGSLESFTQVIKTALDLSGDRISDIKKMAYETVKYDWNAQIAVQRLIEFIKDENRDDWQNKYFKGPMSKAD</sequence>
<dbReference type="PANTHER" id="PTHR45947:SF15">
    <property type="entry name" value="TEICHURONIC ACID BIOSYNTHESIS GLYCOSYLTRANSFERASE TUAC-RELATED"/>
    <property type="match status" value="1"/>
</dbReference>
<feature type="domain" description="Glycosyl transferase family 1" evidence="1">
    <location>
        <begin position="182"/>
        <end position="326"/>
    </location>
</feature>